<dbReference type="PROSITE" id="PS51257">
    <property type="entry name" value="PROKAR_LIPOPROTEIN"/>
    <property type="match status" value="1"/>
</dbReference>
<reference evidence="3" key="1">
    <citation type="submission" date="2023-07" db="EMBL/GenBank/DDBJ databases">
        <title>Conexibacter stalactiti sp. nov., isolated from stalactites in a lava cave and emended description of the genus Conexibacter.</title>
        <authorList>
            <person name="Lee S.D."/>
        </authorList>
    </citation>
    <scope>NUCLEOTIDE SEQUENCE [LARGE SCALE GENOMIC DNA]</scope>
    <source>
        <strain evidence="3">KCTC 39840</strain>
    </source>
</reference>
<organism evidence="2 3">
    <name type="scientific">Conexibacter stalactiti</name>
    <dbReference type="NCBI Taxonomy" id="1940611"/>
    <lineage>
        <taxon>Bacteria</taxon>
        <taxon>Bacillati</taxon>
        <taxon>Actinomycetota</taxon>
        <taxon>Thermoleophilia</taxon>
        <taxon>Solirubrobacterales</taxon>
        <taxon>Conexibacteraceae</taxon>
        <taxon>Conexibacter</taxon>
    </lineage>
</organism>
<sequence>MTNRLLRTPPLVGALLVSLTFAACGYNQTEPVTHGENESVNVQAGNLVYQVQISRALNPDAVDDRQYLEGVDPAEASLSAEDQWFGVWVRAQNTTDTPHESTEDIKVLDASGNEYEPIELDESNPFKYSARVIEEAGGNGQPLLPDPDSASGSGPIQGSLVLFKVPHTIYQDSPVELEITPTEGGEASTVQLDM</sequence>
<dbReference type="RefSeq" id="WP_318596463.1">
    <property type="nucleotide sequence ID" value="NZ_JAWSTH010000013.1"/>
</dbReference>
<keyword evidence="1" id="KW-0732">Signal</keyword>
<gene>
    <name evidence="2" type="ORF">R7226_07645</name>
</gene>
<feature type="chain" id="PRO_5046040168" description="DUF4352 domain-containing protein" evidence="1">
    <location>
        <begin position="23"/>
        <end position="194"/>
    </location>
</feature>
<dbReference type="EMBL" id="JAWSTH010000013">
    <property type="protein sequence ID" value="MDW5594203.1"/>
    <property type="molecule type" value="Genomic_DNA"/>
</dbReference>
<keyword evidence="3" id="KW-1185">Reference proteome</keyword>
<evidence type="ECO:0000313" key="3">
    <source>
        <dbReference type="Proteomes" id="UP001284601"/>
    </source>
</evidence>
<protein>
    <recommendedName>
        <fullName evidence="4">DUF4352 domain-containing protein</fullName>
    </recommendedName>
</protein>
<evidence type="ECO:0000256" key="1">
    <source>
        <dbReference type="SAM" id="SignalP"/>
    </source>
</evidence>
<comment type="caution">
    <text evidence="2">The sequence shown here is derived from an EMBL/GenBank/DDBJ whole genome shotgun (WGS) entry which is preliminary data.</text>
</comment>
<proteinExistence type="predicted"/>
<evidence type="ECO:0000313" key="2">
    <source>
        <dbReference type="EMBL" id="MDW5594203.1"/>
    </source>
</evidence>
<accession>A0ABU4HLM2</accession>
<name>A0ABU4HLM2_9ACTN</name>
<dbReference type="Proteomes" id="UP001284601">
    <property type="component" value="Unassembled WGS sequence"/>
</dbReference>
<evidence type="ECO:0008006" key="4">
    <source>
        <dbReference type="Google" id="ProtNLM"/>
    </source>
</evidence>
<feature type="signal peptide" evidence="1">
    <location>
        <begin position="1"/>
        <end position="22"/>
    </location>
</feature>